<dbReference type="PANTHER" id="PTHR12461">
    <property type="entry name" value="HYPOXIA-INDUCIBLE FACTOR 1 ALPHA INHIBITOR-RELATED"/>
    <property type="match status" value="1"/>
</dbReference>
<feature type="domain" description="Cupin-like" evidence="1">
    <location>
        <begin position="55"/>
        <end position="148"/>
    </location>
</feature>
<dbReference type="Gene3D" id="2.60.120.650">
    <property type="entry name" value="Cupin"/>
    <property type="match status" value="1"/>
</dbReference>
<evidence type="ECO:0000313" key="3">
    <source>
        <dbReference type="Proteomes" id="UP001197093"/>
    </source>
</evidence>
<dbReference type="PANTHER" id="PTHR12461:SF105">
    <property type="entry name" value="HYPOXIA-INDUCIBLE FACTOR 1-ALPHA INHIBITOR"/>
    <property type="match status" value="1"/>
</dbReference>
<gene>
    <name evidence="2" type="ORF">NEMBOFW57_008839</name>
</gene>
<evidence type="ECO:0000313" key="2">
    <source>
        <dbReference type="EMBL" id="KAG7286528.1"/>
    </source>
</evidence>
<dbReference type="InterPro" id="IPR041667">
    <property type="entry name" value="Cupin_8"/>
</dbReference>
<dbReference type="SUPFAM" id="SSF51197">
    <property type="entry name" value="Clavaminate synthase-like"/>
    <property type="match status" value="1"/>
</dbReference>
<protein>
    <recommendedName>
        <fullName evidence="1">Cupin-like domain-containing protein</fullName>
    </recommendedName>
</protein>
<dbReference type="Proteomes" id="UP001197093">
    <property type="component" value="Unassembled WGS sequence"/>
</dbReference>
<name>A0AAD4ES16_9PEZI</name>
<reference evidence="2" key="1">
    <citation type="submission" date="2023-02" db="EMBL/GenBank/DDBJ databases">
        <authorList>
            <person name="Palmer J.M."/>
        </authorList>
    </citation>
    <scope>NUCLEOTIDE SEQUENCE</scope>
    <source>
        <strain evidence="2">FW57</strain>
    </source>
</reference>
<comment type="caution">
    <text evidence="2">The sequence shown here is derived from an EMBL/GenBank/DDBJ whole genome shotgun (WGS) entry which is preliminary data.</text>
</comment>
<sequence>MRESSEHDHLYPLLAKLLDVEQLRNGVVAAEFIRFDAPLALMGAALRYNIPPRSPDQRVSQLYIAQLPLSDLPQTLQHDLPTPSCLTAPTSPDASYAADVYNSSIWLGLEPTFTPWHRDPNANLFRQLCGVKTVRMMPPRAGRTLFGQVMRGLGQSTASAAIRGEEMMQGAERQAWLDAVWGPSAPKGMLEVTVLTVRSAVMK</sequence>
<proteinExistence type="predicted"/>
<accession>A0AAD4ES16</accession>
<organism evidence="2 3">
    <name type="scientific">Staphylotrichum longicolle</name>
    <dbReference type="NCBI Taxonomy" id="669026"/>
    <lineage>
        <taxon>Eukaryota</taxon>
        <taxon>Fungi</taxon>
        <taxon>Dikarya</taxon>
        <taxon>Ascomycota</taxon>
        <taxon>Pezizomycotina</taxon>
        <taxon>Sordariomycetes</taxon>
        <taxon>Sordariomycetidae</taxon>
        <taxon>Sordariales</taxon>
        <taxon>Chaetomiaceae</taxon>
        <taxon>Staphylotrichum</taxon>
    </lineage>
</organism>
<dbReference type="EMBL" id="JAHCVI010000004">
    <property type="protein sequence ID" value="KAG7286528.1"/>
    <property type="molecule type" value="Genomic_DNA"/>
</dbReference>
<keyword evidence="3" id="KW-1185">Reference proteome</keyword>
<dbReference type="AlphaFoldDB" id="A0AAD4ES16"/>
<dbReference type="Pfam" id="PF13621">
    <property type="entry name" value="Cupin_8"/>
    <property type="match status" value="1"/>
</dbReference>
<evidence type="ECO:0000259" key="1">
    <source>
        <dbReference type="Pfam" id="PF13621"/>
    </source>
</evidence>